<name>W4IWW5_PLAFP</name>
<evidence type="ECO:0000313" key="2">
    <source>
        <dbReference type="Proteomes" id="UP000019103"/>
    </source>
</evidence>
<reference evidence="1 2" key="2">
    <citation type="submission" date="2013-02" db="EMBL/GenBank/DDBJ databases">
        <title>The Genome Sequence of Plasmodium falciparum Palo Alto/Uganda.</title>
        <authorList>
            <consortium name="The Broad Institute Genome Sequencing Platform"/>
            <consortium name="The Broad Institute Genome Sequencing Center for Infectious Disease"/>
            <person name="Neafsey D."/>
            <person name="Cheeseman I."/>
            <person name="Volkman S."/>
            <person name="Adams J."/>
            <person name="Walker B."/>
            <person name="Young S.K."/>
            <person name="Zeng Q."/>
            <person name="Gargeya S."/>
            <person name="Fitzgerald M."/>
            <person name="Haas B."/>
            <person name="Abouelleil A."/>
            <person name="Alvarado L."/>
            <person name="Arachchi H.M."/>
            <person name="Berlin A.M."/>
            <person name="Chapman S.B."/>
            <person name="Dewar J."/>
            <person name="Goldberg J."/>
            <person name="Griggs A."/>
            <person name="Gujja S."/>
            <person name="Hansen M."/>
            <person name="Howarth C."/>
            <person name="Imamovic A."/>
            <person name="Larimer J."/>
            <person name="McCowan C."/>
            <person name="Murphy C."/>
            <person name="Neiman D."/>
            <person name="Pearson M."/>
            <person name="Priest M."/>
            <person name="Roberts A."/>
            <person name="Saif S."/>
            <person name="Shea T."/>
            <person name="Sisk P."/>
            <person name="Sykes S."/>
            <person name="Wortman J."/>
            <person name="Nusbaum C."/>
            <person name="Birren B."/>
        </authorList>
    </citation>
    <scope>NUCLEOTIDE SEQUENCE [LARGE SCALE GENOMIC DNA]</scope>
    <source>
        <strain evidence="1 2">Palo Alto/Uganda</strain>
    </source>
</reference>
<sequence length="77" mass="9211">MRTSMNVIFSNNGNSKFYFVNNNYNNYSNNIGLKNVHKKRKLQGNLLIKLKNDYFKLKHTSYIQYNIREDIYSITPL</sequence>
<dbReference type="EMBL" id="KI927383">
    <property type="protein sequence ID" value="ETW54498.1"/>
    <property type="molecule type" value="Genomic_DNA"/>
</dbReference>
<evidence type="ECO:0000313" key="1">
    <source>
        <dbReference type="EMBL" id="ETW54498.1"/>
    </source>
</evidence>
<protein>
    <submittedName>
        <fullName evidence="1">Uncharacterized protein</fullName>
    </submittedName>
</protein>
<accession>W4IWW5</accession>
<organism evidence="1 2">
    <name type="scientific">Plasmodium falciparum (isolate Palo Alto / Uganda)</name>
    <dbReference type="NCBI Taxonomy" id="57270"/>
    <lineage>
        <taxon>Eukaryota</taxon>
        <taxon>Sar</taxon>
        <taxon>Alveolata</taxon>
        <taxon>Apicomplexa</taxon>
        <taxon>Aconoidasida</taxon>
        <taxon>Haemosporida</taxon>
        <taxon>Plasmodiidae</taxon>
        <taxon>Plasmodium</taxon>
        <taxon>Plasmodium (Laverania)</taxon>
    </lineage>
</organism>
<dbReference type="AlphaFoldDB" id="W4IWW5"/>
<proteinExistence type="predicted"/>
<gene>
    <name evidence="1" type="ORF">PFUGPA_03106</name>
</gene>
<dbReference type="Proteomes" id="UP000019103">
    <property type="component" value="Unassembled WGS sequence"/>
</dbReference>
<reference evidence="1 2" key="1">
    <citation type="submission" date="2013-02" db="EMBL/GenBank/DDBJ databases">
        <title>The Genome Annotation of Plasmodium falciparum Palo Alto/Uganda.</title>
        <authorList>
            <consortium name="The Broad Institute Genome Sequencing Platform"/>
            <consortium name="The Broad Institute Genome Sequencing Center for Infectious Disease"/>
            <person name="Neafsey D."/>
            <person name="Hoffman S."/>
            <person name="Volkman S."/>
            <person name="Rosenthal P."/>
            <person name="Walker B."/>
            <person name="Young S.K."/>
            <person name="Zeng Q."/>
            <person name="Gargeya S."/>
            <person name="Fitzgerald M."/>
            <person name="Haas B."/>
            <person name="Abouelleil A."/>
            <person name="Allen A.W."/>
            <person name="Alvarado L."/>
            <person name="Arachchi H.M."/>
            <person name="Berlin A.M."/>
            <person name="Chapman S.B."/>
            <person name="Gainer-Dewar J."/>
            <person name="Goldberg J."/>
            <person name="Griggs A."/>
            <person name="Gujja S."/>
            <person name="Hansen M."/>
            <person name="Howarth C."/>
            <person name="Imamovic A."/>
            <person name="Ireland A."/>
            <person name="Larimer J."/>
            <person name="McCowan C."/>
            <person name="Murphy C."/>
            <person name="Pearson M."/>
            <person name="Poon T.W."/>
            <person name="Priest M."/>
            <person name="Roberts A."/>
            <person name="Saif S."/>
            <person name="Shea T."/>
            <person name="Sisk P."/>
            <person name="Sykes S."/>
            <person name="Wortman J."/>
            <person name="Nusbaum C."/>
            <person name="Birren B."/>
        </authorList>
    </citation>
    <scope>NUCLEOTIDE SEQUENCE [LARGE SCALE GENOMIC DNA]</scope>
    <source>
        <strain evidence="1 2">Palo Alto/Uganda</strain>
    </source>
</reference>